<gene>
    <name evidence="2" type="ORF">BB561_000076</name>
</gene>
<name>A0A2T9Z0P2_9FUNG</name>
<proteinExistence type="predicted"/>
<accession>A0A2T9Z0P2</accession>
<feature type="compositionally biased region" description="Low complexity" evidence="1">
    <location>
        <begin position="33"/>
        <end position="50"/>
    </location>
</feature>
<sequence>MKSNIANESLSVKDSSDKLIDAMRAANDVPTISSNNSNENNINQNTSPSNFTSIKTENSSQNQNFNISITDSSLYSVKELISMNNLKYAQQLNTDAFNNSVINSSYSLSSEIIPSSIHSSEDMANASMASLAEAAKAKINSESIKLASTLSDASPIIKADPQASKKRLPVGFSKATNSYKSKAAKDLHMKAIKLSENEPGALYSYLFNSSKYGKEFFKDINPSEKEAGILENIRLLHVNKGIDHKYKSTVLALVAEYYSVRELVEAGFVFSRNQYDTARKKASKRDFSFTDYQRSLPESRRPLSDKELGIVFKYLINNSKITSATIKRGNIPKLEFEGNTMNLEESNYVPVYHLKKTKLDIYNLLKADYPDLKLCKSTFYRYIPKNFKVTQSLISSKLQKKKADMLNKKSVKAKPSNQTPNINFNDAINAANNNQMSNMQLHRGNVGNPHLAHLGPGQLAHAQMTHGHMNPNHLNNHLAASHLNANQLNNSMANINNISNLANIGNLNSLSNLNNLGNLNNINNINNINNAQNPNNSFY</sequence>
<dbReference type="Proteomes" id="UP000245383">
    <property type="component" value="Unassembled WGS sequence"/>
</dbReference>
<protein>
    <submittedName>
        <fullName evidence="2">Uncharacterized protein</fullName>
    </submittedName>
</protein>
<evidence type="ECO:0000313" key="2">
    <source>
        <dbReference type="EMBL" id="PVU98175.1"/>
    </source>
</evidence>
<reference evidence="2 3" key="1">
    <citation type="journal article" date="2018" name="MBio">
        <title>Comparative Genomics Reveals the Core Gene Toolbox for the Fungus-Insect Symbiosis.</title>
        <authorList>
            <person name="Wang Y."/>
            <person name="Stata M."/>
            <person name="Wang W."/>
            <person name="Stajich J.E."/>
            <person name="White M.M."/>
            <person name="Moncalvo J.M."/>
        </authorList>
    </citation>
    <scope>NUCLEOTIDE SEQUENCE [LARGE SCALE GENOMIC DNA]</scope>
    <source>
        <strain evidence="2 3">SWE-8-4</strain>
    </source>
</reference>
<feature type="region of interest" description="Disordered" evidence="1">
    <location>
        <begin position="29"/>
        <end position="58"/>
    </location>
</feature>
<evidence type="ECO:0000313" key="3">
    <source>
        <dbReference type="Proteomes" id="UP000245383"/>
    </source>
</evidence>
<dbReference type="OrthoDB" id="5575058at2759"/>
<evidence type="ECO:0000256" key="1">
    <source>
        <dbReference type="SAM" id="MobiDB-lite"/>
    </source>
</evidence>
<keyword evidence="3" id="KW-1185">Reference proteome</keyword>
<organism evidence="2 3">
    <name type="scientific">Smittium simulii</name>
    <dbReference type="NCBI Taxonomy" id="133385"/>
    <lineage>
        <taxon>Eukaryota</taxon>
        <taxon>Fungi</taxon>
        <taxon>Fungi incertae sedis</taxon>
        <taxon>Zoopagomycota</taxon>
        <taxon>Kickxellomycotina</taxon>
        <taxon>Harpellomycetes</taxon>
        <taxon>Harpellales</taxon>
        <taxon>Legeriomycetaceae</taxon>
        <taxon>Smittium</taxon>
    </lineage>
</organism>
<dbReference type="EMBL" id="MBFR01000002">
    <property type="protein sequence ID" value="PVU98175.1"/>
    <property type="molecule type" value="Genomic_DNA"/>
</dbReference>
<dbReference type="AlphaFoldDB" id="A0A2T9Z0P2"/>
<comment type="caution">
    <text evidence="2">The sequence shown here is derived from an EMBL/GenBank/DDBJ whole genome shotgun (WGS) entry which is preliminary data.</text>
</comment>